<gene>
    <name evidence="3" type="ORF">TOPH_02906</name>
</gene>
<dbReference type="EMBL" id="LFRF01000006">
    <property type="protein sequence ID" value="KND92114.1"/>
    <property type="molecule type" value="Genomic_DNA"/>
</dbReference>
<comment type="caution">
    <text evidence="3">The sequence shown here is derived from an EMBL/GenBank/DDBJ whole genome shotgun (WGS) entry which is preliminary data.</text>
</comment>
<dbReference type="STRING" id="1163406.A0A0L0NDN2"/>
<keyword evidence="1" id="KW-0812">Transmembrane</keyword>
<evidence type="ECO:0000313" key="4">
    <source>
        <dbReference type="Proteomes" id="UP000036947"/>
    </source>
</evidence>
<organism evidence="3 4">
    <name type="scientific">Tolypocladium ophioglossoides (strain CBS 100239)</name>
    <name type="common">Snaketongue truffleclub</name>
    <name type="synonym">Elaphocordyceps ophioglossoides</name>
    <dbReference type="NCBI Taxonomy" id="1163406"/>
    <lineage>
        <taxon>Eukaryota</taxon>
        <taxon>Fungi</taxon>
        <taxon>Dikarya</taxon>
        <taxon>Ascomycota</taxon>
        <taxon>Pezizomycotina</taxon>
        <taxon>Sordariomycetes</taxon>
        <taxon>Hypocreomycetidae</taxon>
        <taxon>Hypocreales</taxon>
        <taxon>Ophiocordycipitaceae</taxon>
        <taxon>Tolypocladium</taxon>
    </lineage>
</organism>
<feature type="transmembrane region" description="Helical" evidence="1">
    <location>
        <begin position="93"/>
        <end position="114"/>
    </location>
</feature>
<evidence type="ECO:0000256" key="1">
    <source>
        <dbReference type="SAM" id="Phobius"/>
    </source>
</evidence>
<dbReference type="GO" id="GO:0006629">
    <property type="term" value="P:lipid metabolic process"/>
    <property type="evidence" value="ECO:0007669"/>
    <property type="project" value="InterPro"/>
</dbReference>
<proteinExistence type="predicted"/>
<accession>A0A0L0NDN2</accession>
<evidence type="ECO:0000259" key="2">
    <source>
        <dbReference type="Pfam" id="PF00487"/>
    </source>
</evidence>
<keyword evidence="1" id="KW-0472">Membrane</keyword>
<dbReference type="Proteomes" id="UP000036947">
    <property type="component" value="Unassembled WGS sequence"/>
</dbReference>
<dbReference type="Pfam" id="PF00487">
    <property type="entry name" value="FA_desaturase"/>
    <property type="match status" value="1"/>
</dbReference>
<keyword evidence="4" id="KW-1185">Reference proteome</keyword>
<feature type="transmembrane region" description="Helical" evidence="1">
    <location>
        <begin position="69"/>
        <end position="87"/>
    </location>
</feature>
<feature type="domain" description="Fatty acid desaturase" evidence="2">
    <location>
        <begin position="95"/>
        <end position="368"/>
    </location>
</feature>
<keyword evidence="1" id="KW-1133">Transmembrane helix</keyword>
<dbReference type="InterPro" id="IPR012171">
    <property type="entry name" value="Fatty_acid_desaturase"/>
</dbReference>
<protein>
    <submittedName>
        <fullName evidence="3">Delta(12) fatty acid desaturase</fullName>
    </submittedName>
</protein>
<dbReference type="OrthoDB" id="1461976at2759"/>
<dbReference type="InterPro" id="IPR005804">
    <property type="entry name" value="FA_desaturase_dom"/>
</dbReference>
<dbReference type="PANTHER" id="PTHR32100">
    <property type="entry name" value="OMEGA-6 FATTY ACID DESATURASE, CHLOROPLASTIC"/>
    <property type="match status" value="1"/>
</dbReference>
<dbReference type="CDD" id="cd03507">
    <property type="entry name" value="Delta12-FADS-like"/>
    <property type="match status" value="1"/>
</dbReference>
<reference evidence="3 4" key="1">
    <citation type="journal article" date="2015" name="BMC Genomics">
        <title>The genome of the truffle-parasite Tolypocladium ophioglossoides and the evolution of antifungal peptaibiotics.</title>
        <authorList>
            <person name="Quandt C.A."/>
            <person name="Bushley K.E."/>
            <person name="Spatafora J.W."/>
        </authorList>
    </citation>
    <scope>NUCLEOTIDE SEQUENCE [LARGE SCALE GENOMIC DNA]</scope>
    <source>
        <strain evidence="3 4">CBS 100239</strain>
    </source>
</reference>
<evidence type="ECO:0000313" key="3">
    <source>
        <dbReference type="EMBL" id="KND92114.1"/>
    </source>
</evidence>
<dbReference type="GO" id="GO:0016491">
    <property type="term" value="F:oxidoreductase activity"/>
    <property type="evidence" value="ECO:0007669"/>
    <property type="project" value="InterPro"/>
</dbReference>
<sequence>MTRIPESLSTRRFFKMATMTATKTAAMKSSKLLEEKTQFPDISTLRAAIPKHCFQPSAVISLAYLVRDIILIGSLAWAAVAFIPAIPDFTSRTIAWVVYGFIQGLVCTGLWILGHEAGHGSFSKHPRLNDVVGFFAHSSLLVPYFSWKFSHHRHHMYTGHMEKDMAFVPRTRADYLKKTLAVFEMFEDTPGYQLVSLVCHQLFGWLVYLTLNSSAGHGSLQKPSSSILGRSHFAPNSAVFRRSEAPYIVLSDLGICMMLFCLYKLSGVVGTSTVLLAYAQPYFWVHHWLIAITYLHHTHMEVPHYDPESWTFVKGALATVDREFGFVGRHLFHGIIEYHVVHHLFPRIPFYYAEEATEAIKPLLGDLYRRDERSFMGQLWSNFTKCKFVEADESSPGTLKWVQVR</sequence>
<dbReference type="AlphaFoldDB" id="A0A0L0NDN2"/>
<name>A0A0L0NDN2_TOLOC</name>